<reference evidence="1" key="1">
    <citation type="submission" date="2021-08" db="EMBL/GenBank/DDBJ databases">
        <title>Novel anaerobic bacterium isolated from sea squirt in East Sea, Republic of Korea.</title>
        <authorList>
            <person name="Nguyen T.H."/>
            <person name="Li Z."/>
            <person name="Lee Y.-J."/>
            <person name="Ko J."/>
            <person name="Kim S.-G."/>
        </authorList>
    </citation>
    <scope>NUCLEOTIDE SEQUENCE</scope>
    <source>
        <strain evidence="1">KCTC 25031</strain>
    </source>
</reference>
<protein>
    <submittedName>
        <fullName evidence="1">T9SS type A sorting domain-containing protein</fullName>
    </submittedName>
</protein>
<sequence>MKQNLLLFLTLWCMLCSALTSRAQVPAFSTNPTCLDVDYANDKLTIDVRAVSNVGDDEVLDYLALYCDGKQILKLRHFGDMEYYETNPLFKYNRVTYIDAYGGGKLGYNEQRGFFLLQKGDQWASSKLDWESVGFTSRNVEGKSGDGKSNDEINIKISLPKSFIPKEWRGKKKSFSVSWRWLEYDSNGINEYIYTPSKGGANKETKNISFPSFEHPYPAVQSEEDIVDNFIEKESISEDGKNLLFDILVLNKNIENSNTNDVVLQNTKVVVDEHELFKLSKTKTYTKGLTFKNNISSNAKEVYVNTKIGFLEDSCTFKLSSGNSEVKIVKVEKQVVDPYLDRLRVTVSVPISSLDNNIRGKESTIKAISKIQRYDTKWYDNELLYKDVDVENTNYYIPHNVDLFKDLTYSLNKDKGEIVINLFEKDSLNSSMYAQYADMTISLGLNNKMKEFKINTSQKNDTIKIRRIIENHRTRLSATIAYIDTTWWGKDIDLHIKGNFQYKVKENSAGSFQVDHMIHGFHIAPLKLYVHNIQAYRNCATGNNDIFIGWGNVEANNGAINVDITQIDKDDKPIEEEVTNISDANYTKSTILKGVSFNSDNEAYFKIDFKLKQNATSPPYIVSFKKTVKMVFDPKIWGVDKYFEASKGSSRENVRLSWRYDKSSIKNFQIVRINPTNNNEKKTFDLIDSNARSFVDNTAQPGTFYKYLIFGLSACNDMTDTLSSIGYRSVKGYISGTLSYDSGAPVENVSVLVTQESKLISYGLKRVASSNVGENPSVNTEELSEEENGSLFSTNFNASNFTLSPEDNTENINEEKGINSFSVGMWYKVSSYSNNTIHFFGFSTENSENIFSLNYKDGFKCIIGSQKNSVDIISNSSLSLVTGEYKQLFFVYDASIKTSSIYQDGVKVASLEKELTIPSYYRSIHASFADNIEGVDEVSVWKKAISEDWIHQNYNRYLIGNEESLIAYYPFSEGVASINGEITLEQAYDYSYHNSVYNSQHGVLGNEAAFSGHGPSPTVLNYKGVSDKYGNYSIVFPFTNQSERITLTPSFGNHIFTPSQKNVFISSSNIVANGQDFIDKSSFQFKGRILYGQSQKMNIENMFIGSINNVDKDITKQSENLYNSYLWGEHVYSKGEYLYDASQRQLKEYTYKVPVKGVNIYVDSKMAVDKNGNPIKSDEKGCFNITVPAGEHYITVGKSKHHFIHQGRFPAATEDNPYKRYDFQSDFINPITFIDTTTVTVIGRVVGGTTEGNKRLGFGQDRYAVDDKKKSELKRVHETSINNIGEAIVKFTLLNDGDINKKFTQWIQTNSTTGEYSLSMFPENYVEDAVYMKSMVDEELQNSTYPDGYTPFEGTSFNKMLNLTSSLVPTIDVDTLFEVNGNVYRIDSVVYNASRNFVYQSTPQLDVFPTNGDIWGLNRVSYSKLATEAGESDIEKDTLTTNFKYPVYRYKDNSSFSVRVFDKYYLPNESPKEQKESINPYRQGKLVVHNTIAESRKDETKNVTKDVTTFSFVVGAPNFKSPYTRTIGIKFLMNDVELNSWGYDTSKSIIEEPEGKVVWKGIVLGAKSTEGSSVLTAGPEIPTMILRDPPGSNSYATLEKGTTFTSETSFSAGYSSETSSTLTISLGPDAKIPFLGTEIDITDDIEMGLTTALSINSSGSFSSSYTLNKTWTTNDDPAYVGAQGDLYIGESYNLLLGKSTALQFIDSATEGEDPKLELKSRASFNVNKSGTTNFIYSQFYLLESLIPTYHKYANGTLELPKDDTPSEKYNVVEKRDAAWYGEQATLWEDIIKRNEEDKYLASKGDLYKRTKNSIKDQIAAIKKDLQKLNDDKKDESKDCKEIDEEIRKLENKKRNLEDRMDRLRKGSKDNISFDAGVGSYEAAKTVSTMTNASIETSISLSASASTTLGLKVGGVGSNLKINTTNSLSASYSDSNGHEETRTISYVLKDSDQGDNFSVDVHDSADGNGPIFILNGGTSKCPYEQAYKTHFFKKDGEFVTIGKGTWARESVKLSYDPKDDKNQTLSLNDIPTNMVKSIPIYMINDNPAGAEGDYCIEIEQGSNPHGLIVKMDGSKIGRTFSMDANEWLMKTITVERGEGEIFDYDDVKIVLHSICQYGNTNQEDIASVISLSVHFQEACSDVSMVAPANNWIVNSHNKDGLQIKLGDFDATLSKFQKFVLQYRQGLNGEWMNIHTFFKNQELLEGAKLSNGMGSVIPEGASTLEYTWPIQNSERAEGNYQLRTLSYCENNISNSSEVLDGVKKMKVPVVFGTPQPSDGILSIGESMMVSYTDDVVNGSLHATMYGMLNNTMSTAEQFHAVSLQFNGPEVMSISNPHLKDGFAMEFWIKTNQDVDGGTIILQGNQDSFDQKVSLNSDNCVEWKLRDPSKKGDDAFVVITAKEPCSKSSFKRYALVYDNKLREMRLYVDGKLDVRQESINIQYDSDRNIALGEGLKAQLHHLRLWSEPIDEVSLVETNYKTLNSSTNHLYAAYPMDEASGVVAHDIVNNNHASVTDNWSLAQQGYSWKFDGSHALSMDLTEDILTTKDNFTLEFWFKGEAQSATLFNLINERTGDRRSDWEIQSKIDGTLHFFYNDKDYPISTTPLLNNQWHHLAMTLDRANQLKFIIDGEVRYSNSEVSDMGIFFGPTASWGGKRSMNDDFTYQTNHFFTGNMDEIRLWRGARNVEQIRAFSFLRMNMKTPGLIMYYPFEKISTAVGATINPSLSSGLLNDPILKNNGSDSFDHYDVPKIILNSPKQSIDCDCTVRENKVVVTPPEGVSLLKLQNQTFEMFLDGVYDKYGNQASPTYWTVHYDINSLKWNIDNDNIETTRGEAYSVKYKIINRGATKYSFTIDNIPSYITVSPSSGTVAANSSKEVTVSISEDANIGISEEELFVVGEDGMRDAIKLNVNIKEKAPEWNVNVKDYEFSMNIVGNIIINGVTSRNVNDKVAVFVGNQCRGVGEMTYNKELDSYLVFMTVYSNMTDDMKEPIHLLLWNASEGRIMDDISPMDMIFEINAVKGSAKNPIPLEATDIYQNRYEFAAGWNWMSVNLLEGNTSDIQEIFKDATLNVNNQIKGQASLLQYNEEHRWEGNISFLDADKMYMVKLNNPATVTIKGKPVSIDKSIALKNGWNWIGYYPSYNLPINNALENYVANTSDVIKTQDQFAIYEEGLGWIGTLKTMRPNRGYKLKCLGDDARLKYPRRSYSHNALHKSAMISKDSEMSLGFGMPWTWSFNKHDYSSNMNVIAVVDGQKMIQKGVHLGAFVQDKCVGVAEGVRVGLLSDTYYFMTIMGDITPEIVEFRMIDGITGENYVAKEKVTFSNNQVLGNISEPVTLHMKIDNKDKNIQDNSLREDALRCYPNPLRSVSNIEYTVYESGSIMLRVVDMQGRVVSTLLERNNDSGKYHLEWDGKDANGESLPSGVYILQYLEGGSTKDMETIHIIR</sequence>
<dbReference type="Proteomes" id="UP000826212">
    <property type="component" value="Chromosome"/>
</dbReference>
<keyword evidence="2" id="KW-1185">Reference proteome</keyword>
<evidence type="ECO:0000313" key="1">
    <source>
        <dbReference type="EMBL" id="QZE15921.1"/>
    </source>
</evidence>
<organism evidence="1 2">
    <name type="scientific">Halosquirtibacter laminarini</name>
    <dbReference type="NCBI Taxonomy" id="3374600"/>
    <lineage>
        <taxon>Bacteria</taxon>
        <taxon>Pseudomonadati</taxon>
        <taxon>Bacteroidota</taxon>
        <taxon>Bacteroidia</taxon>
        <taxon>Marinilabiliales</taxon>
        <taxon>Prolixibacteraceae</taxon>
        <taxon>Halosquirtibacter</taxon>
    </lineage>
</organism>
<evidence type="ECO:0000313" key="2">
    <source>
        <dbReference type="Proteomes" id="UP000826212"/>
    </source>
</evidence>
<proteinExistence type="predicted"/>
<dbReference type="EMBL" id="CP081303">
    <property type="protein sequence ID" value="QZE15921.1"/>
    <property type="molecule type" value="Genomic_DNA"/>
</dbReference>
<gene>
    <name evidence="1" type="ORF">K4L44_08835</name>
</gene>
<accession>A0AC61NJJ8</accession>
<name>A0AC61NJJ8_9BACT</name>